<gene>
    <name evidence="1" type="ORF">DCAF_LOCUS6942</name>
</gene>
<evidence type="ECO:0000313" key="2">
    <source>
        <dbReference type="Proteomes" id="UP001314170"/>
    </source>
</evidence>
<reference evidence="1 2" key="1">
    <citation type="submission" date="2024-01" db="EMBL/GenBank/DDBJ databases">
        <authorList>
            <person name="Waweru B."/>
        </authorList>
    </citation>
    <scope>NUCLEOTIDE SEQUENCE [LARGE SCALE GENOMIC DNA]</scope>
</reference>
<dbReference type="Proteomes" id="UP001314170">
    <property type="component" value="Unassembled WGS sequence"/>
</dbReference>
<proteinExistence type="predicted"/>
<keyword evidence="2" id="KW-1185">Reference proteome</keyword>
<sequence length="147" mass="16192">MGPGKKGAQIFLQARLGQEARPFTRLAGQIYRPLVLLSLVCPQSQVMRHLGIIPRIFEVIGISEDGQITCGSKLAYSVSEGVASRIRGDNLSNELGHLETLNEDKLDSILKRFLKDLKENKLAYQFPSTNIEQSEILVGAAIQITEA</sequence>
<organism evidence="1 2">
    <name type="scientific">Dovyalis caffra</name>
    <dbReference type="NCBI Taxonomy" id="77055"/>
    <lineage>
        <taxon>Eukaryota</taxon>
        <taxon>Viridiplantae</taxon>
        <taxon>Streptophyta</taxon>
        <taxon>Embryophyta</taxon>
        <taxon>Tracheophyta</taxon>
        <taxon>Spermatophyta</taxon>
        <taxon>Magnoliopsida</taxon>
        <taxon>eudicotyledons</taxon>
        <taxon>Gunneridae</taxon>
        <taxon>Pentapetalae</taxon>
        <taxon>rosids</taxon>
        <taxon>fabids</taxon>
        <taxon>Malpighiales</taxon>
        <taxon>Salicaceae</taxon>
        <taxon>Flacourtieae</taxon>
        <taxon>Dovyalis</taxon>
    </lineage>
</organism>
<name>A0AAV1R757_9ROSI</name>
<dbReference type="EMBL" id="CAWUPB010000913">
    <property type="protein sequence ID" value="CAK7329194.1"/>
    <property type="molecule type" value="Genomic_DNA"/>
</dbReference>
<evidence type="ECO:0000313" key="1">
    <source>
        <dbReference type="EMBL" id="CAK7329194.1"/>
    </source>
</evidence>
<protein>
    <submittedName>
        <fullName evidence="1">Uncharacterized protein</fullName>
    </submittedName>
</protein>
<accession>A0AAV1R757</accession>
<dbReference type="AlphaFoldDB" id="A0AAV1R757"/>
<comment type="caution">
    <text evidence="1">The sequence shown here is derived from an EMBL/GenBank/DDBJ whole genome shotgun (WGS) entry which is preliminary data.</text>
</comment>